<gene>
    <name evidence="2" type="ORF">FBZ89_10658</name>
</gene>
<evidence type="ECO:0000256" key="1">
    <source>
        <dbReference type="SAM" id="MobiDB-lite"/>
    </source>
</evidence>
<proteinExistence type="predicted"/>
<evidence type="ECO:0000313" key="3">
    <source>
        <dbReference type="Proteomes" id="UP000319859"/>
    </source>
</evidence>
<feature type="region of interest" description="Disordered" evidence="1">
    <location>
        <begin position="111"/>
        <end position="130"/>
    </location>
</feature>
<name>A0A560FGD8_9PROT</name>
<accession>A0A560FGD8</accession>
<dbReference type="OrthoDB" id="7366057at2"/>
<dbReference type="EMBL" id="VITN01000006">
    <property type="protein sequence ID" value="TWB20659.1"/>
    <property type="molecule type" value="Genomic_DNA"/>
</dbReference>
<protein>
    <recommendedName>
        <fullName evidence="4">Tetratricopeptide repeat protein</fullName>
    </recommendedName>
</protein>
<evidence type="ECO:0000313" key="2">
    <source>
        <dbReference type="EMBL" id="TWB20659.1"/>
    </source>
</evidence>
<dbReference type="SUPFAM" id="SSF81901">
    <property type="entry name" value="HCP-like"/>
    <property type="match status" value="1"/>
</dbReference>
<sequence length="130" mass="14397">MSEDQERFNLNVDDKDLENLGILAQKLEESGDTAGAVSLLKIGAHLGDTWITTMLADYLSTPPSFIDAKTAEVLYKKSCMAGSSAACSNLSLLYWQLGKTELAQRYWQKAKDRGSPWADDGPPWENHDDD</sequence>
<dbReference type="Gene3D" id="1.25.40.10">
    <property type="entry name" value="Tetratricopeptide repeat domain"/>
    <property type="match status" value="1"/>
</dbReference>
<dbReference type="RefSeq" id="WP_145750179.1">
    <property type="nucleotide sequence ID" value="NZ_VITN01000006.1"/>
</dbReference>
<dbReference type="InterPro" id="IPR011990">
    <property type="entry name" value="TPR-like_helical_dom_sf"/>
</dbReference>
<dbReference type="AlphaFoldDB" id="A0A560FGD8"/>
<reference evidence="2 3" key="1">
    <citation type="submission" date="2019-06" db="EMBL/GenBank/DDBJ databases">
        <title>Genomic Encyclopedia of Type Strains, Phase IV (KMG-V): Genome sequencing to study the core and pangenomes of soil and plant-associated prokaryotes.</title>
        <authorList>
            <person name="Whitman W."/>
        </authorList>
    </citation>
    <scope>NUCLEOTIDE SEQUENCE [LARGE SCALE GENOMIC DNA]</scope>
    <source>
        <strain evidence="2 3">BR 11880</strain>
    </source>
</reference>
<comment type="caution">
    <text evidence="2">The sequence shown here is derived from an EMBL/GenBank/DDBJ whole genome shotgun (WGS) entry which is preliminary data.</text>
</comment>
<dbReference type="Proteomes" id="UP000319859">
    <property type="component" value="Unassembled WGS sequence"/>
</dbReference>
<evidence type="ECO:0008006" key="4">
    <source>
        <dbReference type="Google" id="ProtNLM"/>
    </source>
</evidence>
<organism evidence="2 3">
    <name type="scientific">Nitrospirillum amazonense</name>
    <dbReference type="NCBI Taxonomy" id="28077"/>
    <lineage>
        <taxon>Bacteria</taxon>
        <taxon>Pseudomonadati</taxon>
        <taxon>Pseudomonadota</taxon>
        <taxon>Alphaproteobacteria</taxon>
        <taxon>Rhodospirillales</taxon>
        <taxon>Azospirillaceae</taxon>
        <taxon>Nitrospirillum</taxon>
    </lineage>
</organism>